<dbReference type="AlphaFoldDB" id="A0A2M7UH00"/>
<name>A0A2M7UH00_9BACT</name>
<comment type="caution">
    <text evidence="2">The sequence shown here is derived from an EMBL/GenBank/DDBJ whole genome shotgun (WGS) entry which is preliminary data.</text>
</comment>
<keyword evidence="1" id="KW-0732">Signal</keyword>
<reference evidence="3" key="1">
    <citation type="submission" date="2017-09" db="EMBL/GenBank/DDBJ databases">
        <title>Depth-based differentiation of microbial function through sediment-hosted aquifers and enrichment of novel symbionts in the deep terrestrial subsurface.</title>
        <authorList>
            <person name="Probst A.J."/>
            <person name="Ladd B."/>
            <person name="Jarett J.K."/>
            <person name="Geller-Mcgrath D.E."/>
            <person name="Sieber C.M.K."/>
            <person name="Emerson J.B."/>
            <person name="Anantharaman K."/>
            <person name="Thomas B.C."/>
            <person name="Malmstrom R."/>
            <person name="Stieglmeier M."/>
            <person name="Klingl A."/>
            <person name="Woyke T."/>
            <person name="Ryan C.M."/>
            <person name="Banfield J.F."/>
        </authorList>
    </citation>
    <scope>NUCLEOTIDE SEQUENCE [LARGE SCALE GENOMIC DNA]</scope>
</reference>
<feature type="signal peptide" evidence="1">
    <location>
        <begin position="1"/>
        <end position="27"/>
    </location>
</feature>
<feature type="chain" id="PRO_5014850726" evidence="1">
    <location>
        <begin position="28"/>
        <end position="66"/>
    </location>
</feature>
<evidence type="ECO:0000313" key="3">
    <source>
        <dbReference type="Proteomes" id="UP000231071"/>
    </source>
</evidence>
<accession>A0A2M7UH00</accession>
<proteinExistence type="predicted"/>
<organism evidence="2 3">
    <name type="scientific">Candidatus Portnoybacteria bacterium CG_4_10_14_0_2_um_filter_39_11</name>
    <dbReference type="NCBI Taxonomy" id="1974797"/>
    <lineage>
        <taxon>Bacteria</taxon>
        <taxon>Candidatus Portnoyibacteriota</taxon>
    </lineage>
</organism>
<sequence length="66" mass="7241">MKVKKVLSTIVFLGMAFLLMNSLANKASPQNINLVSSSINGAFMILSIISQKNTDHFFGVEFKFTG</sequence>
<protein>
    <submittedName>
        <fullName evidence="2">Uncharacterized protein</fullName>
    </submittedName>
</protein>
<dbReference type="EMBL" id="PFOI01000049">
    <property type="protein sequence ID" value="PIZ70490.1"/>
    <property type="molecule type" value="Genomic_DNA"/>
</dbReference>
<evidence type="ECO:0000313" key="2">
    <source>
        <dbReference type="EMBL" id="PIZ70490.1"/>
    </source>
</evidence>
<dbReference type="Proteomes" id="UP000231071">
    <property type="component" value="Unassembled WGS sequence"/>
</dbReference>
<gene>
    <name evidence="2" type="ORF">COY09_02905</name>
</gene>
<evidence type="ECO:0000256" key="1">
    <source>
        <dbReference type="SAM" id="SignalP"/>
    </source>
</evidence>